<keyword evidence="7" id="KW-0539">Nucleus</keyword>
<feature type="domain" description="C2H2-type" evidence="9">
    <location>
        <begin position="52"/>
        <end position="80"/>
    </location>
</feature>
<dbReference type="GO" id="GO:0003700">
    <property type="term" value="F:DNA-binding transcription factor activity"/>
    <property type="evidence" value="ECO:0007669"/>
    <property type="project" value="TreeGrafter"/>
</dbReference>
<evidence type="ECO:0000256" key="8">
    <source>
        <dbReference type="PROSITE-ProRule" id="PRU00042"/>
    </source>
</evidence>
<organism evidence="10">
    <name type="scientific">Bracon brevicornis</name>
    <dbReference type="NCBI Taxonomy" id="1563983"/>
    <lineage>
        <taxon>Eukaryota</taxon>
        <taxon>Metazoa</taxon>
        <taxon>Ecdysozoa</taxon>
        <taxon>Arthropoda</taxon>
        <taxon>Hexapoda</taxon>
        <taxon>Insecta</taxon>
        <taxon>Pterygota</taxon>
        <taxon>Neoptera</taxon>
        <taxon>Endopterygota</taxon>
        <taxon>Hymenoptera</taxon>
        <taxon>Apocrita</taxon>
        <taxon>Ichneumonoidea</taxon>
        <taxon>Braconidae</taxon>
        <taxon>Braconinae</taxon>
        <taxon>Bracon</taxon>
    </lineage>
</organism>
<dbReference type="EMBL" id="CADCXW020000012">
    <property type="protein sequence ID" value="CAD1545850.1"/>
    <property type="molecule type" value="Genomic_DNA"/>
</dbReference>
<dbReference type="PROSITE" id="PS00028">
    <property type="entry name" value="ZINC_FINGER_C2H2_1"/>
    <property type="match status" value="7"/>
</dbReference>
<evidence type="ECO:0000256" key="7">
    <source>
        <dbReference type="ARBA" id="ARBA00023242"/>
    </source>
</evidence>
<dbReference type="GO" id="GO:0005634">
    <property type="term" value="C:nucleus"/>
    <property type="evidence" value="ECO:0007669"/>
    <property type="project" value="UniProtKB-SubCell"/>
</dbReference>
<dbReference type="GO" id="GO:0006357">
    <property type="term" value="P:regulation of transcription by RNA polymerase II"/>
    <property type="evidence" value="ECO:0007669"/>
    <property type="project" value="TreeGrafter"/>
</dbReference>
<proteinExistence type="predicted"/>
<keyword evidence="6" id="KW-0238">DNA-binding</keyword>
<feature type="domain" description="C2H2-type" evidence="9">
    <location>
        <begin position="203"/>
        <end position="225"/>
    </location>
</feature>
<dbReference type="GO" id="GO:0000978">
    <property type="term" value="F:RNA polymerase II cis-regulatory region sequence-specific DNA binding"/>
    <property type="evidence" value="ECO:0007669"/>
    <property type="project" value="TreeGrafter"/>
</dbReference>
<accession>A0A6V7J188</accession>
<feature type="domain" description="C2H2-type" evidence="9">
    <location>
        <begin position="143"/>
        <end position="171"/>
    </location>
</feature>
<keyword evidence="4 8" id="KW-0863">Zinc-finger</keyword>
<evidence type="ECO:0000256" key="6">
    <source>
        <dbReference type="ARBA" id="ARBA00023125"/>
    </source>
</evidence>
<feature type="domain" description="C2H2-type" evidence="9">
    <location>
        <begin position="230"/>
        <end position="257"/>
    </location>
</feature>
<name>A0A6V7J188_9HYME</name>
<evidence type="ECO:0000259" key="9">
    <source>
        <dbReference type="PROSITE" id="PS50157"/>
    </source>
</evidence>
<dbReference type="SMART" id="SM00355">
    <property type="entry name" value="ZnF_C2H2"/>
    <property type="match status" value="10"/>
</dbReference>
<keyword evidence="2" id="KW-0479">Metal-binding</keyword>
<evidence type="ECO:0000256" key="4">
    <source>
        <dbReference type="ARBA" id="ARBA00022771"/>
    </source>
</evidence>
<comment type="subcellular location">
    <subcellularLocation>
        <location evidence="1">Nucleus</location>
    </subcellularLocation>
</comment>
<dbReference type="InterPro" id="IPR036236">
    <property type="entry name" value="Znf_C2H2_sf"/>
</dbReference>
<dbReference type="PROSITE" id="PS50157">
    <property type="entry name" value="ZINC_FINGER_C2H2_2"/>
    <property type="match status" value="5"/>
</dbReference>
<dbReference type="GO" id="GO:0008270">
    <property type="term" value="F:zinc ion binding"/>
    <property type="evidence" value="ECO:0007669"/>
    <property type="project" value="UniProtKB-KW"/>
</dbReference>
<dbReference type="Pfam" id="PF00096">
    <property type="entry name" value="zf-C2H2"/>
    <property type="match status" value="2"/>
</dbReference>
<dbReference type="PANTHER" id="PTHR24390">
    <property type="entry name" value="ZINC FINGER PROTEIN"/>
    <property type="match status" value="1"/>
</dbReference>
<dbReference type="SUPFAM" id="SSF57667">
    <property type="entry name" value="beta-beta-alpha zinc fingers"/>
    <property type="match status" value="3"/>
</dbReference>
<reference evidence="10" key="1">
    <citation type="submission" date="2020-07" db="EMBL/GenBank/DDBJ databases">
        <authorList>
            <person name="Ferguson B K."/>
        </authorList>
    </citation>
    <scope>NUCLEOTIDE SEQUENCE</scope>
    <source>
        <strain evidence="10">L06</strain>
    </source>
</reference>
<protein>
    <recommendedName>
        <fullName evidence="9">C2H2-type domain-containing protein</fullName>
    </recommendedName>
</protein>
<gene>
    <name evidence="10" type="ORF">BBRV_LOCUS40264</name>
</gene>
<dbReference type="AlphaFoldDB" id="A0A6V7J188"/>
<evidence type="ECO:0000313" key="10">
    <source>
        <dbReference type="EMBL" id="CAD1545850.1"/>
    </source>
</evidence>
<keyword evidence="3" id="KW-0677">Repeat</keyword>
<sequence>MEQKEVEENQPECSYVSCKLCDEKLPGMEELLAHNEKHYDESKVGDPKDEKYYCKNCYRIFVGSDIFRNHVTAEHSGEENFNCPVCPAKFQKIEERDYHVNLNHKARNSRSGTIFKCVDCSTSFHNQLALATHRGKRPLKDKGTCHFCDRYFCTLELLKEHYKKFHEVRGPEYSQYFCEKCNKYFQGPSSLKVHSNVHKKKEYKCTTCNQIFKKPHLLKAHEKGHDNPFFYCAHCPAVFFLKRSLKRHMPTHSPPEEWKYKCDLCNKKFPDVNKYNSHMIQDQIKHMVKCHLCSMELLGRDRLKRHYNQKHGTDPIR</sequence>
<feature type="domain" description="C2H2-type" evidence="9">
    <location>
        <begin position="176"/>
        <end position="203"/>
    </location>
</feature>
<evidence type="ECO:0000256" key="1">
    <source>
        <dbReference type="ARBA" id="ARBA00004123"/>
    </source>
</evidence>
<dbReference type="PANTHER" id="PTHR24390:SF159">
    <property type="entry name" value="GROWTH FACTOR INDEPENDENT 1 TRANSCRIPTIONAL REPRESSOR"/>
    <property type="match status" value="1"/>
</dbReference>
<dbReference type="InterPro" id="IPR013087">
    <property type="entry name" value="Znf_C2H2_type"/>
</dbReference>
<keyword evidence="5" id="KW-0862">Zinc</keyword>
<evidence type="ECO:0000256" key="2">
    <source>
        <dbReference type="ARBA" id="ARBA00022723"/>
    </source>
</evidence>
<dbReference type="Gene3D" id="3.30.160.60">
    <property type="entry name" value="Classic Zinc Finger"/>
    <property type="match status" value="4"/>
</dbReference>
<evidence type="ECO:0000256" key="3">
    <source>
        <dbReference type="ARBA" id="ARBA00022737"/>
    </source>
</evidence>
<evidence type="ECO:0000256" key="5">
    <source>
        <dbReference type="ARBA" id="ARBA00022833"/>
    </source>
</evidence>